<keyword evidence="1" id="KW-0378">Hydrolase</keyword>
<reference evidence="7" key="1">
    <citation type="submission" date="2017-09" db="EMBL/GenBank/DDBJ databases">
        <title>Contemporary evolution of a Lepidopteran species, Heliothis virescens, in response to modern agricultural practices.</title>
        <authorList>
            <person name="Fritz M.L."/>
            <person name="Deyonke A.M."/>
            <person name="Papanicolaou A."/>
            <person name="Micinski S."/>
            <person name="Westbrook J."/>
            <person name="Gould F."/>
        </authorList>
    </citation>
    <scope>NUCLEOTIDE SEQUENCE [LARGE SCALE GENOMIC DNA]</scope>
    <source>
        <strain evidence="7">HvINT-</strain>
        <tissue evidence="7">Whole body</tissue>
    </source>
</reference>
<comment type="caution">
    <text evidence="7">The sequence shown here is derived from an EMBL/GenBank/DDBJ whole genome shotgun (WGS) entry which is preliminary data.</text>
</comment>
<evidence type="ECO:0000256" key="3">
    <source>
        <dbReference type="SAM" id="MobiDB-lite"/>
    </source>
</evidence>
<organism evidence="7">
    <name type="scientific">Heliothis virescens</name>
    <name type="common">Tobacco budworm moth</name>
    <dbReference type="NCBI Taxonomy" id="7102"/>
    <lineage>
        <taxon>Eukaryota</taxon>
        <taxon>Metazoa</taxon>
        <taxon>Ecdysozoa</taxon>
        <taxon>Arthropoda</taxon>
        <taxon>Hexapoda</taxon>
        <taxon>Insecta</taxon>
        <taxon>Pterygota</taxon>
        <taxon>Neoptera</taxon>
        <taxon>Endopterygota</taxon>
        <taxon>Lepidoptera</taxon>
        <taxon>Glossata</taxon>
        <taxon>Ditrysia</taxon>
        <taxon>Noctuoidea</taxon>
        <taxon>Noctuidae</taxon>
        <taxon>Heliothinae</taxon>
        <taxon>Heliothis</taxon>
    </lineage>
</organism>
<feature type="chain" id="PRO_5012359159" evidence="4">
    <location>
        <begin position="19"/>
        <end position="332"/>
    </location>
</feature>
<gene>
    <name evidence="7" type="ORF">B5V51_9914</name>
</gene>
<evidence type="ECO:0000256" key="1">
    <source>
        <dbReference type="ARBA" id="ARBA00022801"/>
    </source>
</evidence>
<evidence type="ECO:0000259" key="5">
    <source>
        <dbReference type="Pfam" id="PF07717"/>
    </source>
</evidence>
<keyword evidence="4" id="KW-0732">Signal</keyword>
<dbReference type="InterPro" id="IPR011709">
    <property type="entry name" value="DEAD-box_helicase_OB_fold"/>
</dbReference>
<feature type="signal peptide" evidence="4">
    <location>
        <begin position="1"/>
        <end position="18"/>
    </location>
</feature>
<accession>A0A2A4J0F6</accession>
<name>A0A2A4J0F6_HELVI</name>
<feature type="domain" description="DEAD-box helicase OB fold" evidence="5">
    <location>
        <begin position="58"/>
        <end position="118"/>
    </location>
</feature>
<dbReference type="EMBL" id="NWSH01004564">
    <property type="protein sequence ID" value="PCG64920.1"/>
    <property type="molecule type" value="Genomic_DNA"/>
</dbReference>
<evidence type="ECO:0000313" key="7">
    <source>
        <dbReference type="EMBL" id="PCG64920.1"/>
    </source>
</evidence>
<dbReference type="InterPro" id="IPR059023">
    <property type="entry name" value="RNA_hel_CTD"/>
</dbReference>
<dbReference type="STRING" id="7102.A0A2A4J0F6"/>
<dbReference type="Pfam" id="PF26026">
    <property type="entry name" value="RNA_hel_CTD"/>
    <property type="match status" value="1"/>
</dbReference>
<protein>
    <submittedName>
        <fullName evidence="7">Uncharacterized protein</fullName>
    </submittedName>
</protein>
<dbReference type="AlphaFoldDB" id="A0A2A4J0F6"/>
<evidence type="ECO:0000256" key="4">
    <source>
        <dbReference type="SAM" id="SignalP"/>
    </source>
</evidence>
<evidence type="ECO:0000259" key="6">
    <source>
        <dbReference type="Pfam" id="PF26026"/>
    </source>
</evidence>
<keyword evidence="2" id="KW-0347">Helicase</keyword>
<feature type="region of interest" description="Disordered" evidence="3">
    <location>
        <begin position="262"/>
        <end position="302"/>
    </location>
</feature>
<feature type="domain" description="RNA helicase C-terminal" evidence="6">
    <location>
        <begin position="128"/>
        <end position="184"/>
    </location>
</feature>
<keyword evidence="2" id="KW-0067">ATP-binding</keyword>
<keyword evidence="2" id="KW-0547">Nucleotide-binding</keyword>
<proteinExistence type="predicted"/>
<evidence type="ECO:0000256" key="2">
    <source>
        <dbReference type="ARBA" id="ARBA00022806"/>
    </source>
</evidence>
<sequence>MMVLGFVLGVGDALTTMAANSTTFPEIFVVEGRRRLSNHQRALAGDRASDHVAMLNAFQVLTTEGKPALIHKTSVNCSNQEQRFPSPLFVFGEKVRTRAISCKQTSMVAPLHVLLFASRKVEWIDNVVRLDNWLNFDMNPRAAALVTALRPAIEKLVERAAAEPDAALQFSPNEQKVVDCIKSLCVIEAGDYNIQRECGVPSFRPDSAKRGNRGWGTTGPRGGGFGSFGGNQGFGGQGFGGQGFGSQGFGNQGFGNRGGFRGRGGFGSGNPGFDGGPGGFGGNQGGFGGNQGGFGGNQGGFGNGNGFGRGGFGNRGFNRGGFRGRSRGRGIW</sequence>
<dbReference type="Pfam" id="PF07717">
    <property type="entry name" value="OB_NTP_bind"/>
    <property type="match status" value="1"/>
</dbReference>